<organism evidence="2 3">
    <name type="scientific">Bdellovibrio svalbardensis</name>
    <dbReference type="NCBI Taxonomy" id="2972972"/>
    <lineage>
        <taxon>Bacteria</taxon>
        <taxon>Pseudomonadati</taxon>
        <taxon>Bdellovibrionota</taxon>
        <taxon>Bdellovibrionia</taxon>
        <taxon>Bdellovibrionales</taxon>
        <taxon>Pseudobdellovibrionaceae</taxon>
        <taxon>Bdellovibrio</taxon>
    </lineage>
</organism>
<reference evidence="2" key="1">
    <citation type="submission" date="2022-08" db="EMBL/GenBank/DDBJ databases">
        <title>Novel Bdellovibrio Species Isolated from Svalbard: Designation Bdellovibrio svalbardensis.</title>
        <authorList>
            <person name="Mitchell R.J."/>
            <person name="Choi S.Y."/>
        </authorList>
    </citation>
    <scope>NUCLEOTIDE SEQUENCE</scope>
    <source>
        <strain evidence="2">PAP01</strain>
    </source>
</reference>
<sequence length="428" mass="49716">MTTELIEIDSYVLGQMLDKKNLSRQDFADKLGISTKTIQRWINGTVRRVRPDTLGRIAHTLEITPDQLCKSSVPIEMRPINRALEEICKDSFLCRIRVTDEYSSYLKLLKSFSPNELCSAQRMTLYTHIGFTSFYLGKNRASRMYLDEALKIAYSLNMPTKIISILSWSALREDFCGNRHEALSLVERCEDYLKYTNDCSKSRAEYLFRKGHVLYHGEQFAEAIPLIRDSILIEYKQPQQNLFALGMKYFHLSECYLRTRDFAKAKAALSKTARIAEKAGWVRGHAYSYFGLGIIGIFEKSDCQSVRASFAKARMLRSYTTSEKINTKAEQREFIYFAIKGQTNEARNLILNNIRFNRRFIHFFASSILDGLFFAKLFPESFSMRPSLIERATDYFEKNNLQRSLNALKLLNSKERISMAEFLELYVF</sequence>
<dbReference type="Proteomes" id="UP001152321">
    <property type="component" value="Unassembled WGS sequence"/>
</dbReference>
<evidence type="ECO:0000259" key="1">
    <source>
        <dbReference type="PROSITE" id="PS50943"/>
    </source>
</evidence>
<dbReference type="EMBL" id="JANRMI010000004">
    <property type="protein sequence ID" value="MDG0817813.1"/>
    <property type="molecule type" value="Genomic_DNA"/>
</dbReference>
<dbReference type="SUPFAM" id="SSF48452">
    <property type="entry name" value="TPR-like"/>
    <property type="match status" value="1"/>
</dbReference>
<feature type="domain" description="HTH cro/C1-type" evidence="1">
    <location>
        <begin position="19"/>
        <end position="68"/>
    </location>
</feature>
<evidence type="ECO:0000313" key="3">
    <source>
        <dbReference type="Proteomes" id="UP001152321"/>
    </source>
</evidence>
<dbReference type="Gene3D" id="1.25.40.10">
    <property type="entry name" value="Tetratricopeptide repeat domain"/>
    <property type="match status" value="1"/>
</dbReference>
<protein>
    <submittedName>
        <fullName evidence="2">Helix-turn-helix transcriptional regulator</fullName>
    </submittedName>
</protein>
<dbReference type="CDD" id="cd00093">
    <property type="entry name" value="HTH_XRE"/>
    <property type="match status" value="1"/>
</dbReference>
<dbReference type="InterPro" id="IPR010982">
    <property type="entry name" value="Lambda_DNA-bd_dom_sf"/>
</dbReference>
<gene>
    <name evidence="2" type="ORF">NWE73_15635</name>
</gene>
<dbReference type="PROSITE" id="PS50943">
    <property type="entry name" value="HTH_CROC1"/>
    <property type="match status" value="1"/>
</dbReference>
<dbReference type="InterPro" id="IPR001387">
    <property type="entry name" value="Cro/C1-type_HTH"/>
</dbReference>
<dbReference type="Pfam" id="PF13443">
    <property type="entry name" value="HTH_26"/>
    <property type="match status" value="1"/>
</dbReference>
<dbReference type="InterPro" id="IPR011990">
    <property type="entry name" value="TPR-like_helical_dom_sf"/>
</dbReference>
<dbReference type="SMART" id="SM00530">
    <property type="entry name" value="HTH_XRE"/>
    <property type="match status" value="1"/>
</dbReference>
<comment type="caution">
    <text evidence="2">The sequence shown here is derived from an EMBL/GenBank/DDBJ whole genome shotgun (WGS) entry which is preliminary data.</text>
</comment>
<evidence type="ECO:0000313" key="2">
    <source>
        <dbReference type="EMBL" id="MDG0817813.1"/>
    </source>
</evidence>
<accession>A0ABT6DLY6</accession>
<dbReference type="Gene3D" id="1.10.260.40">
    <property type="entry name" value="lambda repressor-like DNA-binding domains"/>
    <property type="match status" value="1"/>
</dbReference>
<dbReference type="SUPFAM" id="SSF47413">
    <property type="entry name" value="lambda repressor-like DNA-binding domains"/>
    <property type="match status" value="1"/>
</dbReference>
<name>A0ABT6DLY6_9BACT</name>
<proteinExistence type="predicted"/>
<dbReference type="RefSeq" id="WP_277579284.1">
    <property type="nucleotide sequence ID" value="NZ_JANRMI010000004.1"/>
</dbReference>
<keyword evidence="3" id="KW-1185">Reference proteome</keyword>